<evidence type="ECO:0000313" key="1">
    <source>
        <dbReference type="EMBL" id="JAH99977.1"/>
    </source>
</evidence>
<protein>
    <submittedName>
        <fullName evidence="1">Uncharacterized protein</fullName>
    </submittedName>
</protein>
<dbReference type="EMBL" id="GBXM01008600">
    <property type="protein sequence ID" value="JAH99977.1"/>
    <property type="molecule type" value="Transcribed_RNA"/>
</dbReference>
<organism evidence="1">
    <name type="scientific">Anguilla anguilla</name>
    <name type="common">European freshwater eel</name>
    <name type="synonym">Muraena anguilla</name>
    <dbReference type="NCBI Taxonomy" id="7936"/>
    <lineage>
        <taxon>Eukaryota</taxon>
        <taxon>Metazoa</taxon>
        <taxon>Chordata</taxon>
        <taxon>Craniata</taxon>
        <taxon>Vertebrata</taxon>
        <taxon>Euteleostomi</taxon>
        <taxon>Actinopterygii</taxon>
        <taxon>Neopterygii</taxon>
        <taxon>Teleostei</taxon>
        <taxon>Anguilliformes</taxon>
        <taxon>Anguillidae</taxon>
        <taxon>Anguilla</taxon>
    </lineage>
</organism>
<sequence length="30" mass="3510">MINNLIILAKFFIHKCSLCLQYFKGLVIIL</sequence>
<reference evidence="1" key="2">
    <citation type="journal article" date="2015" name="Fish Shellfish Immunol.">
        <title>Early steps in the European eel (Anguilla anguilla)-Vibrio vulnificus interaction in the gills: Role of the RtxA13 toxin.</title>
        <authorList>
            <person name="Callol A."/>
            <person name="Pajuelo D."/>
            <person name="Ebbesson L."/>
            <person name="Teles M."/>
            <person name="MacKenzie S."/>
            <person name="Amaro C."/>
        </authorList>
    </citation>
    <scope>NUCLEOTIDE SEQUENCE</scope>
</reference>
<proteinExistence type="predicted"/>
<name>A0A0E9XB52_ANGAN</name>
<dbReference type="AlphaFoldDB" id="A0A0E9XB52"/>
<accession>A0A0E9XB52</accession>
<reference evidence="1" key="1">
    <citation type="submission" date="2014-11" db="EMBL/GenBank/DDBJ databases">
        <authorList>
            <person name="Amaro Gonzalez C."/>
        </authorList>
    </citation>
    <scope>NUCLEOTIDE SEQUENCE</scope>
</reference>